<gene>
    <name evidence="1" type="ORF">I3842_13G134900</name>
</gene>
<reference evidence="1" key="1">
    <citation type="submission" date="2021-01" db="EMBL/GenBank/DDBJ databases">
        <authorList>
            <person name="Lovell J.T."/>
            <person name="Bentley N."/>
            <person name="Bhattarai G."/>
            <person name="Jenkins J.W."/>
            <person name="Sreedasyam A."/>
            <person name="Alarcon Y."/>
            <person name="Bock C."/>
            <person name="Boston L."/>
            <person name="Carlson J."/>
            <person name="Cervantes K."/>
            <person name="Clermont K."/>
            <person name="Krom N."/>
            <person name="Kubenka K."/>
            <person name="Mamidi S."/>
            <person name="Mattison C."/>
            <person name="Monteros M."/>
            <person name="Pisani C."/>
            <person name="Plott C."/>
            <person name="Rajasekar S."/>
            <person name="Rhein H.S."/>
            <person name="Rohla C."/>
            <person name="Song M."/>
            <person name="Hilaire R.S."/>
            <person name="Shu S."/>
            <person name="Wells L."/>
            <person name="Wang X."/>
            <person name="Webber J."/>
            <person name="Heerema R.J."/>
            <person name="Klein P."/>
            <person name="Conner P."/>
            <person name="Grauke L."/>
            <person name="Grimwood J."/>
            <person name="Schmutz J."/>
            <person name="Randall J.J."/>
        </authorList>
    </citation>
    <scope>NUCLEOTIDE SEQUENCE</scope>
    <source>
        <tissue evidence="1">Leaf</tissue>
    </source>
</reference>
<name>A0A922AMH3_CARIL</name>
<dbReference type="PANTHER" id="PTHR31639">
    <property type="entry name" value="F-BOX PROTEIN-LIKE"/>
    <property type="match status" value="1"/>
</dbReference>
<dbReference type="EMBL" id="CM031837">
    <property type="protein sequence ID" value="KAG6682326.1"/>
    <property type="molecule type" value="Genomic_DNA"/>
</dbReference>
<dbReference type="Proteomes" id="UP000811246">
    <property type="component" value="Chromosome 13"/>
</dbReference>
<comment type="caution">
    <text evidence="1">The sequence shown here is derived from an EMBL/GenBank/DDBJ whole genome shotgun (WGS) entry which is preliminary data.</text>
</comment>
<accession>A0A922AMH3</accession>
<evidence type="ECO:0000313" key="2">
    <source>
        <dbReference type="Proteomes" id="UP000811246"/>
    </source>
</evidence>
<evidence type="ECO:0008006" key="3">
    <source>
        <dbReference type="Google" id="ProtNLM"/>
    </source>
</evidence>
<protein>
    <recommendedName>
        <fullName evidence="3">F-box domain-containing protein</fullName>
    </recommendedName>
</protein>
<evidence type="ECO:0000313" key="1">
    <source>
        <dbReference type="EMBL" id="KAG6682326.1"/>
    </source>
</evidence>
<organism evidence="1 2">
    <name type="scientific">Carya illinoinensis</name>
    <name type="common">Pecan</name>
    <dbReference type="NCBI Taxonomy" id="32201"/>
    <lineage>
        <taxon>Eukaryota</taxon>
        <taxon>Viridiplantae</taxon>
        <taxon>Streptophyta</taxon>
        <taxon>Embryophyta</taxon>
        <taxon>Tracheophyta</taxon>
        <taxon>Spermatophyta</taxon>
        <taxon>Magnoliopsida</taxon>
        <taxon>eudicotyledons</taxon>
        <taxon>Gunneridae</taxon>
        <taxon>Pentapetalae</taxon>
        <taxon>rosids</taxon>
        <taxon>fabids</taxon>
        <taxon>Fagales</taxon>
        <taxon>Juglandaceae</taxon>
        <taxon>Carya</taxon>
    </lineage>
</organism>
<dbReference type="AlphaFoldDB" id="A0A922AMH3"/>
<proteinExistence type="predicted"/>
<sequence>MEHFPVEVVGNILSRIGAARDVVIASATCSKWREASCKYLHTLSFNSNDWPVYLDLPTSDLEILMTQTIFQTTGLEVLYILMDAIEFSASTVSSWLMYNRETLRQLFYNVRTTPSVNILEIFGRLKLEMLVIERNSISGVFKIFPCLKGLSLSFVSISALDLSLLLIACLKIEALELVDLEIAMSDAQSLYVEAINLDNFTLVAEGIECLHLKDCALEVFGFAGRGTLKQLKTDDVSVLYLHIAETAENLETVDIRNFSLIWEVKTVDLETIAVFFPRLTHLSLCYDLNHGVLVNVTVSELGWTEINGFFSRWVEGILKRCPNLEKLVIRGVIPEVKVHEECQMLTNFTSSIVELLRKYIHLEVQFVYE</sequence>
<dbReference type="PANTHER" id="PTHR31639:SF139">
    <property type="entry name" value="F-BOX_LRR PLANT PROTEIN"/>
    <property type="match status" value="1"/>
</dbReference>